<keyword evidence="3" id="KW-0520">NAD</keyword>
<evidence type="ECO:0000256" key="2">
    <source>
        <dbReference type="ARBA" id="ARBA00023002"/>
    </source>
</evidence>
<dbReference type="PROSITE" id="PS00061">
    <property type="entry name" value="ADH_SHORT"/>
    <property type="match status" value="1"/>
</dbReference>
<reference evidence="5 6" key="1">
    <citation type="submission" date="2021-04" db="EMBL/GenBank/DDBJ databases">
        <authorList>
            <person name="Pira H."/>
            <person name="Risdian C."/>
            <person name="Wink J."/>
        </authorList>
    </citation>
    <scope>NUCLEOTIDE SEQUENCE [LARGE SCALE GENOMIC DNA]</scope>
    <source>
        <strain evidence="5 6">WHA3</strain>
    </source>
</reference>
<feature type="domain" description="Ketoreductase" evidence="4">
    <location>
        <begin position="7"/>
        <end position="188"/>
    </location>
</feature>
<dbReference type="InterPro" id="IPR002347">
    <property type="entry name" value="SDR_fam"/>
</dbReference>
<organism evidence="5 6">
    <name type="scientific">Pacificimonas pallii</name>
    <dbReference type="NCBI Taxonomy" id="2827236"/>
    <lineage>
        <taxon>Bacteria</taxon>
        <taxon>Pseudomonadati</taxon>
        <taxon>Pseudomonadota</taxon>
        <taxon>Alphaproteobacteria</taxon>
        <taxon>Sphingomonadales</taxon>
        <taxon>Sphingosinicellaceae</taxon>
        <taxon>Pacificimonas</taxon>
    </lineage>
</organism>
<dbReference type="Proteomes" id="UP000722336">
    <property type="component" value="Unassembled WGS sequence"/>
</dbReference>
<dbReference type="EMBL" id="JAGSPA010000001">
    <property type="protein sequence ID" value="MBV7255922.1"/>
    <property type="molecule type" value="Genomic_DNA"/>
</dbReference>
<dbReference type="PANTHER" id="PTHR24321:SF8">
    <property type="entry name" value="ESTRADIOL 17-BETA-DEHYDROGENASE 8-RELATED"/>
    <property type="match status" value="1"/>
</dbReference>
<keyword evidence="2" id="KW-0560">Oxidoreductase</keyword>
<sequence length="250" mass="25658">MTDMQGKTALITGGAGEIGVATARVLAARGARTVVADREGADWSALDAAVPDAVKLHGDVTREADWQGMVADCIEAAGAPTMFFNNAGVEGKVASIHETSAEDFEKVMAVNVRGVFLGLKHVIPIMVGAAGGSIVNASSVAGLEAGAGLAPYTTSKHAVIGLTRTAAAEYAAQGIRVNSVHPGPIDSRMMSSLEGGLGPDFERSQMTAQIPMGRYGRPEEVAELTAFLLSDAASYCNGGRYTADGGMTQS</sequence>
<proteinExistence type="inferred from homology"/>
<accession>A0ABS6SBX1</accession>
<dbReference type="InterPro" id="IPR020904">
    <property type="entry name" value="Sc_DH/Rdtase_CS"/>
</dbReference>
<evidence type="ECO:0000256" key="3">
    <source>
        <dbReference type="ARBA" id="ARBA00023027"/>
    </source>
</evidence>
<comment type="caution">
    <text evidence="5">The sequence shown here is derived from an EMBL/GenBank/DDBJ whole genome shotgun (WGS) entry which is preliminary data.</text>
</comment>
<evidence type="ECO:0000313" key="6">
    <source>
        <dbReference type="Proteomes" id="UP000722336"/>
    </source>
</evidence>
<evidence type="ECO:0000259" key="4">
    <source>
        <dbReference type="SMART" id="SM00822"/>
    </source>
</evidence>
<dbReference type="CDD" id="cd05233">
    <property type="entry name" value="SDR_c"/>
    <property type="match status" value="1"/>
</dbReference>
<evidence type="ECO:0000313" key="5">
    <source>
        <dbReference type="EMBL" id="MBV7255922.1"/>
    </source>
</evidence>
<dbReference type="RefSeq" id="WP_218444321.1">
    <property type="nucleotide sequence ID" value="NZ_JAGSPA010000001.1"/>
</dbReference>
<comment type="similarity">
    <text evidence="1">Belongs to the short-chain dehydrogenases/reductases (SDR) family.</text>
</comment>
<dbReference type="InterPro" id="IPR057326">
    <property type="entry name" value="KR_dom"/>
</dbReference>
<dbReference type="SMART" id="SM00822">
    <property type="entry name" value="PKS_KR"/>
    <property type="match status" value="1"/>
</dbReference>
<gene>
    <name evidence="5" type="ORF">KCG44_03895</name>
</gene>
<keyword evidence="6" id="KW-1185">Reference proteome</keyword>
<dbReference type="Pfam" id="PF13561">
    <property type="entry name" value="adh_short_C2"/>
    <property type="match status" value="1"/>
</dbReference>
<name>A0ABS6SBX1_9SPHN</name>
<protein>
    <submittedName>
        <fullName evidence="5">SDR family oxidoreductase</fullName>
    </submittedName>
</protein>
<evidence type="ECO:0000256" key="1">
    <source>
        <dbReference type="ARBA" id="ARBA00006484"/>
    </source>
</evidence>
<dbReference type="PANTHER" id="PTHR24321">
    <property type="entry name" value="DEHYDROGENASES, SHORT CHAIN"/>
    <property type="match status" value="1"/>
</dbReference>